<dbReference type="EMBL" id="KL584702">
    <property type="protein sequence ID" value="KEQ77662.1"/>
    <property type="molecule type" value="Genomic_DNA"/>
</dbReference>
<keyword evidence="3" id="KW-1185">Reference proteome</keyword>
<dbReference type="RefSeq" id="XP_013432375.1">
    <property type="nucleotide sequence ID" value="XM_013576921.1"/>
</dbReference>
<evidence type="ECO:0000313" key="2">
    <source>
        <dbReference type="EMBL" id="KEQ77662.1"/>
    </source>
</evidence>
<protein>
    <submittedName>
        <fullName evidence="2">Uncharacterized protein</fullName>
    </submittedName>
</protein>
<dbReference type="HOGENOM" id="CLU_969718_0_0_1"/>
<feature type="compositionally biased region" description="Polar residues" evidence="1">
    <location>
        <begin position="217"/>
        <end position="241"/>
    </location>
</feature>
<feature type="compositionally biased region" description="Basic and acidic residues" evidence="1">
    <location>
        <begin position="116"/>
        <end position="126"/>
    </location>
</feature>
<dbReference type="OrthoDB" id="3931580at2759"/>
<feature type="compositionally biased region" description="Pro residues" evidence="1">
    <location>
        <begin position="35"/>
        <end position="44"/>
    </location>
</feature>
<gene>
    <name evidence="2" type="ORF">M436DRAFT_77534</name>
</gene>
<accession>A0A074X6K4</accession>
<dbReference type="Proteomes" id="UP000027730">
    <property type="component" value="Unassembled WGS sequence"/>
</dbReference>
<evidence type="ECO:0000256" key="1">
    <source>
        <dbReference type="SAM" id="MobiDB-lite"/>
    </source>
</evidence>
<feature type="region of interest" description="Disordered" evidence="1">
    <location>
        <begin position="115"/>
        <end position="244"/>
    </location>
</feature>
<feature type="region of interest" description="Disordered" evidence="1">
    <location>
        <begin position="25"/>
        <end position="51"/>
    </location>
</feature>
<sequence length="296" mass="32885">MHTSLNLFAQRISKLSIRSSLHTDSTLSADEASKNPPPPIPYGTPKPRVDRSVISLPVPGSFVDLYKNDGSPREVQTNQSSIIARRKQSEIPLSCHPPFEQSWIEVQPLRPHSVKTRTDLRPDHQHSSINDQGPADNDAYNKPSRATSSPYNGILLPSPPLPPSAPISRTSERRKMPYTKSPRARLPATTLSNNVEQPMAPLTPRHHKDLIRCFTDSPRSSGAGTTPEQSPSVDNSPNRNSIPLPATLRDRWANRKSSHVILADTSLQLKVFSELGVELDEVLSLYTPREMSYFGR</sequence>
<evidence type="ECO:0000313" key="3">
    <source>
        <dbReference type="Proteomes" id="UP000027730"/>
    </source>
</evidence>
<name>A0A074X6K4_9PEZI</name>
<dbReference type="GeneID" id="25416049"/>
<organism evidence="2 3">
    <name type="scientific">Aureobasidium namibiae CBS 147.97</name>
    <dbReference type="NCBI Taxonomy" id="1043004"/>
    <lineage>
        <taxon>Eukaryota</taxon>
        <taxon>Fungi</taxon>
        <taxon>Dikarya</taxon>
        <taxon>Ascomycota</taxon>
        <taxon>Pezizomycotina</taxon>
        <taxon>Dothideomycetes</taxon>
        <taxon>Dothideomycetidae</taxon>
        <taxon>Dothideales</taxon>
        <taxon>Saccotheciaceae</taxon>
        <taxon>Aureobasidium</taxon>
    </lineage>
</organism>
<reference evidence="2 3" key="1">
    <citation type="journal article" date="2014" name="BMC Genomics">
        <title>Genome sequencing of four Aureobasidium pullulans varieties: biotechnological potential, stress tolerance, and description of new species.</title>
        <authorList>
            <person name="Gostin Ar C."/>
            <person name="Ohm R.A."/>
            <person name="Kogej T."/>
            <person name="Sonjak S."/>
            <person name="Turk M."/>
            <person name="Zajc J."/>
            <person name="Zalar P."/>
            <person name="Grube M."/>
            <person name="Sun H."/>
            <person name="Han J."/>
            <person name="Sharma A."/>
            <person name="Chiniquy J."/>
            <person name="Ngan C.Y."/>
            <person name="Lipzen A."/>
            <person name="Barry K."/>
            <person name="Grigoriev I.V."/>
            <person name="Gunde-Cimerman N."/>
        </authorList>
    </citation>
    <scope>NUCLEOTIDE SEQUENCE [LARGE SCALE GENOMIC DNA]</scope>
    <source>
        <strain evidence="2 3">CBS 147.97</strain>
    </source>
</reference>
<proteinExistence type="predicted"/>
<dbReference type="AlphaFoldDB" id="A0A074X6K4"/>